<gene>
    <name evidence="1" type="ORF">PAHA3_2332</name>
</gene>
<protein>
    <submittedName>
        <fullName evidence="1">Nucleoside kinase, CMP and AMP kinase</fullName>
    </submittedName>
</protein>
<reference evidence="1 2" key="1">
    <citation type="journal article" date="2016" name="Genome Announc.">
        <title>Draft Genome Sequence of Paenibacillus amylolyticus Heshi-A3, Isolated from Fermented Rice Bran in a Japanese Fermented Seafood Dish.</title>
        <authorList>
            <person name="Akuzawa S."/>
            <person name="Nagaoka J."/>
            <person name="Kanekatsu M."/>
            <person name="Kubota E."/>
            <person name="Ohtake R."/>
            <person name="Suzuki T."/>
            <person name="Kanesaki Y."/>
        </authorList>
    </citation>
    <scope>NUCLEOTIDE SEQUENCE [LARGE SCALE GENOMIC DNA]</scope>
    <source>
        <strain evidence="1 2">Heshi-A3</strain>
    </source>
</reference>
<dbReference type="Proteomes" id="UP000069697">
    <property type="component" value="Unassembled WGS sequence"/>
</dbReference>
<dbReference type="GO" id="GO:0016301">
    <property type="term" value="F:kinase activity"/>
    <property type="evidence" value="ECO:0007669"/>
    <property type="project" value="UniProtKB-KW"/>
</dbReference>
<sequence length="164" mass="18887">MNKLPLFIVTGASGTGKTTISSLVRKQLPEFDVFDMDIIDNVDWQIAKENWLRIAYSISLSGRGTVLCGTLVPENIATSDYIDQFERILYMNLHCNDVTRETRLKSRGWDENSIEDHKNFANWLLQNSKTAFDPEMPTIDTTELTAEKVAEQIKEWVLSNWRKE</sequence>
<keyword evidence="1" id="KW-0808">Transferase</keyword>
<dbReference type="AlphaFoldDB" id="A0A100VM23"/>
<dbReference type="SUPFAM" id="SSF52540">
    <property type="entry name" value="P-loop containing nucleoside triphosphate hydrolases"/>
    <property type="match status" value="1"/>
</dbReference>
<keyword evidence="1" id="KW-0418">Kinase</keyword>
<dbReference type="EMBL" id="BCNV01000001">
    <property type="protein sequence ID" value="GAS82258.1"/>
    <property type="molecule type" value="Genomic_DNA"/>
</dbReference>
<dbReference type="InterPro" id="IPR027417">
    <property type="entry name" value="P-loop_NTPase"/>
</dbReference>
<accession>A0A100VM23</accession>
<evidence type="ECO:0000313" key="2">
    <source>
        <dbReference type="Proteomes" id="UP000069697"/>
    </source>
</evidence>
<evidence type="ECO:0000313" key="1">
    <source>
        <dbReference type="EMBL" id="GAS82258.1"/>
    </source>
</evidence>
<name>A0A100VM23_PAEAM</name>
<proteinExistence type="predicted"/>
<reference evidence="2" key="2">
    <citation type="submission" date="2016-01" db="EMBL/GenBank/DDBJ databases">
        <title>Draft Genome Sequence of Paenibacillus amylolyticus Heshi-A3 that Was Isolated from Fermented Rice Bran with Aging Salted Mackerel, Which Was Named Heshiko as Traditional Fermented Seafood in Japan.</title>
        <authorList>
            <person name="Akuzawa S."/>
            <person name="Nakagawa J."/>
            <person name="Kanekatsu T."/>
            <person name="Kubota E."/>
            <person name="Ohtake R."/>
            <person name="Suzuki T."/>
            <person name="Kanesaki Y."/>
        </authorList>
    </citation>
    <scope>NUCLEOTIDE SEQUENCE [LARGE SCALE GENOMIC DNA]</scope>
    <source>
        <strain evidence="2">Heshi-A3</strain>
    </source>
</reference>
<organism evidence="1 2">
    <name type="scientific">Paenibacillus amylolyticus</name>
    <dbReference type="NCBI Taxonomy" id="1451"/>
    <lineage>
        <taxon>Bacteria</taxon>
        <taxon>Bacillati</taxon>
        <taxon>Bacillota</taxon>
        <taxon>Bacilli</taxon>
        <taxon>Bacillales</taxon>
        <taxon>Paenibacillaceae</taxon>
        <taxon>Paenibacillus</taxon>
    </lineage>
</organism>
<dbReference type="RefSeq" id="WP_062834829.1">
    <property type="nucleotide sequence ID" value="NZ_BCNV01000001.1"/>
</dbReference>
<dbReference type="Gene3D" id="3.40.50.300">
    <property type="entry name" value="P-loop containing nucleotide triphosphate hydrolases"/>
    <property type="match status" value="1"/>
</dbReference>
<comment type="caution">
    <text evidence="1">The sequence shown here is derived from an EMBL/GenBank/DDBJ whole genome shotgun (WGS) entry which is preliminary data.</text>
</comment>